<sequence length="192" mass="20709">MVVAFLLFCMRDSLRVAFTSGSNISVVAKLVVASRLSSNQLLQVSLESQICSVSGIAADADGRPMLSPELSQMVNRFHVRWRTDVNAQLRGVGEQAWTVHEKVKIVQSRRPADQTKCGNYPRVFKVSPELAEMGAGHWHGRQAVPGVAGGAVADYHGVARDLGGPPAHQDACVGIGDSLQPELTRRALRLNA</sequence>
<organism evidence="1 2">
    <name type="scientific">Xanthomonas fragariae</name>
    <dbReference type="NCBI Taxonomy" id="48664"/>
    <lineage>
        <taxon>Bacteria</taxon>
        <taxon>Pseudomonadati</taxon>
        <taxon>Pseudomonadota</taxon>
        <taxon>Gammaproteobacteria</taxon>
        <taxon>Lysobacterales</taxon>
        <taxon>Lysobacteraceae</taxon>
        <taxon>Xanthomonas</taxon>
    </lineage>
</organism>
<dbReference type="Proteomes" id="UP000195953">
    <property type="component" value="Chromosome 1"/>
</dbReference>
<dbReference type="KEGG" id="xfr:BER92_01315"/>
<dbReference type="EMBL" id="LT853885">
    <property type="protein sequence ID" value="SMR01590.1"/>
    <property type="molecule type" value="Genomic_DNA"/>
</dbReference>
<dbReference type="eggNOG" id="COG0577">
    <property type="taxonomic scope" value="Bacteria"/>
</dbReference>
<dbReference type="STRING" id="48664.BER92_01315"/>
<evidence type="ECO:0000313" key="2">
    <source>
        <dbReference type="Proteomes" id="UP000195953"/>
    </source>
</evidence>
<name>A0A1Y6HH41_9XANT</name>
<gene>
    <name evidence="1" type="ORF">PD5205_00270</name>
</gene>
<proteinExistence type="predicted"/>
<protein>
    <submittedName>
        <fullName evidence="1">ABC transporter permease</fullName>
    </submittedName>
</protein>
<accession>A0A1Y6HH41</accession>
<dbReference type="AlphaFoldDB" id="A0A1Y6HH41"/>
<evidence type="ECO:0000313" key="1">
    <source>
        <dbReference type="EMBL" id="SMR01590.1"/>
    </source>
</evidence>
<reference evidence="1 2" key="1">
    <citation type="submission" date="2017-05" db="EMBL/GenBank/DDBJ databases">
        <authorList>
            <person name="Song R."/>
            <person name="Chenine A.L."/>
            <person name="Ruprecht R.M."/>
        </authorList>
    </citation>
    <scope>NUCLEOTIDE SEQUENCE [LARGE SCALE GENOMIC DNA]</scope>
    <source>
        <strain evidence="1">PD5205</strain>
    </source>
</reference>